<accession>A0A2U9BDZ2</accession>
<feature type="region of interest" description="Disordered" evidence="1">
    <location>
        <begin position="1"/>
        <end position="131"/>
    </location>
</feature>
<dbReference type="Proteomes" id="UP000246464">
    <property type="component" value="Chromosome 6"/>
</dbReference>
<gene>
    <name evidence="2" type="ORF">SMAX5B_008062</name>
</gene>
<feature type="compositionally biased region" description="Basic residues" evidence="1">
    <location>
        <begin position="122"/>
        <end position="131"/>
    </location>
</feature>
<evidence type="ECO:0000256" key="1">
    <source>
        <dbReference type="SAM" id="MobiDB-lite"/>
    </source>
</evidence>
<evidence type="ECO:0000313" key="2">
    <source>
        <dbReference type="EMBL" id="AWP02228.1"/>
    </source>
</evidence>
<feature type="compositionally biased region" description="Polar residues" evidence="1">
    <location>
        <begin position="107"/>
        <end position="118"/>
    </location>
</feature>
<dbReference type="EMBL" id="CP026248">
    <property type="protein sequence ID" value="AWP02228.1"/>
    <property type="molecule type" value="Genomic_DNA"/>
</dbReference>
<reference evidence="2 3" key="1">
    <citation type="submission" date="2017-12" db="EMBL/GenBank/DDBJ databases">
        <title>Integrating genomic resources of turbot (Scophthalmus maximus) in depth evaluation of genetic and physical mapping variation across individuals.</title>
        <authorList>
            <person name="Martinez P."/>
        </authorList>
    </citation>
    <scope>NUCLEOTIDE SEQUENCE [LARGE SCALE GENOMIC DNA]</scope>
</reference>
<keyword evidence="3" id="KW-1185">Reference proteome</keyword>
<dbReference type="AlphaFoldDB" id="A0A2U9BDZ2"/>
<evidence type="ECO:0000313" key="3">
    <source>
        <dbReference type="Proteomes" id="UP000246464"/>
    </source>
</evidence>
<organism evidence="2 3">
    <name type="scientific">Scophthalmus maximus</name>
    <name type="common">Turbot</name>
    <name type="synonym">Psetta maxima</name>
    <dbReference type="NCBI Taxonomy" id="52904"/>
    <lineage>
        <taxon>Eukaryota</taxon>
        <taxon>Metazoa</taxon>
        <taxon>Chordata</taxon>
        <taxon>Craniata</taxon>
        <taxon>Vertebrata</taxon>
        <taxon>Euteleostomi</taxon>
        <taxon>Actinopterygii</taxon>
        <taxon>Neopterygii</taxon>
        <taxon>Teleostei</taxon>
        <taxon>Neoteleostei</taxon>
        <taxon>Acanthomorphata</taxon>
        <taxon>Carangaria</taxon>
        <taxon>Pleuronectiformes</taxon>
        <taxon>Pleuronectoidei</taxon>
        <taxon>Scophthalmidae</taxon>
        <taxon>Scophthalmus</taxon>
    </lineage>
</organism>
<name>A0A2U9BDZ2_SCOMX</name>
<proteinExistence type="predicted"/>
<protein>
    <submittedName>
        <fullName evidence="2">Uncharacterized protein</fullName>
    </submittedName>
</protein>
<feature type="compositionally biased region" description="Basic and acidic residues" evidence="1">
    <location>
        <begin position="72"/>
        <end position="90"/>
    </location>
</feature>
<sequence>MMEIDASATGSASDNKDLSTGGGKDGTAGAQIRGCRLPQLNNRRRPPSQDFDAIWSLRSGVGSSTKQPVAQRRLDPGEADESRRGHRSGDAPEGTATNDAGREHGTNHQMSCHVSWNSKDGGRRRNISPFL</sequence>